<proteinExistence type="predicted"/>
<evidence type="ECO:0000259" key="4">
    <source>
        <dbReference type="PROSITE" id="PS50110"/>
    </source>
</evidence>
<comment type="caution">
    <text evidence="6">The sequence shown here is derived from an EMBL/GenBank/DDBJ whole genome shotgun (WGS) entry which is preliminary data.</text>
</comment>
<dbReference type="InterPro" id="IPR007492">
    <property type="entry name" value="LytTR_DNA-bd_dom"/>
</dbReference>
<accession>A0ABT1EDL0</accession>
<dbReference type="EMBL" id="JAMZFV010000001">
    <property type="protein sequence ID" value="MCP1108760.1"/>
    <property type="molecule type" value="Genomic_DNA"/>
</dbReference>
<dbReference type="Gene3D" id="2.40.50.1020">
    <property type="entry name" value="LytTr DNA-binding domain"/>
    <property type="match status" value="1"/>
</dbReference>
<dbReference type="SMART" id="SM00850">
    <property type="entry name" value="LytTR"/>
    <property type="match status" value="1"/>
</dbReference>
<keyword evidence="7" id="KW-1185">Reference proteome</keyword>
<dbReference type="Gene3D" id="3.40.50.2300">
    <property type="match status" value="1"/>
</dbReference>
<dbReference type="PROSITE" id="PS50110">
    <property type="entry name" value="RESPONSE_REGULATORY"/>
    <property type="match status" value="1"/>
</dbReference>
<protein>
    <recommendedName>
        <fullName evidence="1">Stage 0 sporulation protein A homolog</fullName>
    </recommendedName>
</protein>
<evidence type="ECO:0000256" key="1">
    <source>
        <dbReference type="ARBA" id="ARBA00018672"/>
    </source>
</evidence>
<dbReference type="InterPro" id="IPR011006">
    <property type="entry name" value="CheY-like_superfamily"/>
</dbReference>
<organism evidence="6 7">
    <name type="scientific">Ohessyouella blattaphilus</name>
    <dbReference type="NCBI Taxonomy" id="2949333"/>
    <lineage>
        <taxon>Bacteria</taxon>
        <taxon>Bacillati</taxon>
        <taxon>Bacillota</taxon>
        <taxon>Clostridia</taxon>
        <taxon>Lachnospirales</taxon>
        <taxon>Lachnospiraceae</taxon>
        <taxon>Ohessyouella</taxon>
    </lineage>
</organism>
<sequence>MLKIAICDDNAEDSQNLKKRLESILNLENIDANLLVFSSGEQLIAYMQTSGVMPICFLDIYMKEVSGVDVARWIRQRDNTCTIVFTTTSSEHMAQGWEVGASHYLLKPFTENEVKEALTRCLRLVGYRGKYIELMVNRQPRKILLSDITYVESQNKHCLIYTSQNEELRVLIRLGSVEELLDDARFIRCHQSYIVNMDFVENVQEGDFVLPNTLVPIRRKNRCDIIRYYEDYCIEVVRRRV</sequence>
<dbReference type="SUPFAM" id="SSF52172">
    <property type="entry name" value="CheY-like"/>
    <property type="match status" value="1"/>
</dbReference>
<dbReference type="InterPro" id="IPR001789">
    <property type="entry name" value="Sig_transdc_resp-reg_receiver"/>
</dbReference>
<dbReference type="PANTHER" id="PTHR37299">
    <property type="entry name" value="TRANSCRIPTIONAL REGULATOR-RELATED"/>
    <property type="match status" value="1"/>
</dbReference>
<feature type="domain" description="Response regulatory" evidence="4">
    <location>
        <begin position="3"/>
        <end position="122"/>
    </location>
</feature>
<dbReference type="InterPro" id="IPR046947">
    <property type="entry name" value="LytR-like"/>
</dbReference>
<dbReference type="RefSeq" id="WP_262067667.1">
    <property type="nucleotide sequence ID" value="NZ_JAMXOC010000001.1"/>
</dbReference>
<evidence type="ECO:0000256" key="3">
    <source>
        <dbReference type="PROSITE-ProRule" id="PRU00169"/>
    </source>
</evidence>
<comment type="function">
    <text evidence="2">May play the central regulatory role in sporulation. It may be an element of the effector pathway responsible for the activation of sporulation genes in response to nutritional stress. Spo0A may act in concert with spo0H (a sigma factor) to control the expression of some genes that are critical to the sporulation process.</text>
</comment>
<evidence type="ECO:0000313" key="6">
    <source>
        <dbReference type="EMBL" id="MCP1108760.1"/>
    </source>
</evidence>
<dbReference type="Pfam" id="PF00072">
    <property type="entry name" value="Response_reg"/>
    <property type="match status" value="1"/>
</dbReference>
<name>A0ABT1EDL0_9FIRM</name>
<dbReference type="SMART" id="SM00448">
    <property type="entry name" value="REC"/>
    <property type="match status" value="1"/>
</dbReference>
<dbReference type="PANTHER" id="PTHR37299:SF1">
    <property type="entry name" value="STAGE 0 SPORULATION PROTEIN A HOMOLOG"/>
    <property type="match status" value="1"/>
</dbReference>
<keyword evidence="6" id="KW-0238">DNA-binding</keyword>
<evidence type="ECO:0000259" key="5">
    <source>
        <dbReference type="PROSITE" id="PS50930"/>
    </source>
</evidence>
<feature type="domain" description="HTH LytTR-type" evidence="5">
    <location>
        <begin position="132"/>
        <end position="204"/>
    </location>
</feature>
<dbReference type="Proteomes" id="UP001523565">
    <property type="component" value="Unassembled WGS sequence"/>
</dbReference>
<keyword evidence="3" id="KW-0597">Phosphoprotein</keyword>
<gene>
    <name evidence="6" type="ORF">NK118_00650</name>
</gene>
<dbReference type="GO" id="GO:0003677">
    <property type="term" value="F:DNA binding"/>
    <property type="evidence" value="ECO:0007669"/>
    <property type="project" value="UniProtKB-KW"/>
</dbReference>
<feature type="modified residue" description="4-aspartylphosphate" evidence="3">
    <location>
        <position position="59"/>
    </location>
</feature>
<reference evidence="6 7" key="1">
    <citation type="journal article" date="2022" name="Genome Biol. Evol.">
        <title>Host diet, physiology and behaviors set the stage for Lachnospiraceae cladogenesis.</title>
        <authorList>
            <person name="Vera-Ponce De Leon A."/>
            <person name="Schneider M."/>
            <person name="Jahnes B.C."/>
            <person name="Sadowski V."/>
            <person name="Camuy-Velez L.A."/>
            <person name="Duan J."/>
            <person name="Sabree Z.L."/>
        </authorList>
    </citation>
    <scope>NUCLEOTIDE SEQUENCE [LARGE SCALE GENOMIC DNA]</scope>
    <source>
        <strain evidence="6 7">PAL227</strain>
    </source>
</reference>
<evidence type="ECO:0000313" key="7">
    <source>
        <dbReference type="Proteomes" id="UP001523565"/>
    </source>
</evidence>
<evidence type="ECO:0000256" key="2">
    <source>
        <dbReference type="ARBA" id="ARBA00024867"/>
    </source>
</evidence>
<dbReference type="PROSITE" id="PS50930">
    <property type="entry name" value="HTH_LYTTR"/>
    <property type="match status" value="1"/>
</dbReference>
<dbReference type="Pfam" id="PF04397">
    <property type="entry name" value="LytTR"/>
    <property type="match status" value="1"/>
</dbReference>